<accession>A0A914P753</accession>
<dbReference type="SUPFAM" id="SSF56112">
    <property type="entry name" value="Protein kinase-like (PK-like)"/>
    <property type="match status" value="1"/>
</dbReference>
<dbReference type="PROSITE" id="PS50011">
    <property type="entry name" value="PROTEIN_KINASE_DOM"/>
    <property type="match status" value="1"/>
</dbReference>
<proteinExistence type="predicted"/>
<dbReference type="GO" id="GO:0004714">
    <property type="term" value="F:transmembrane receptor protein tyrosine kinase activity"/>
    <property type="evidence" value="ECO:0007669"/>
    <property type="project" value="TreeGrafter"/>
</dbReference>
<dbReference type="InterPro" id="IPR011009">
    <property type="entry name" value="Kinase-like_dom_sf"/>
</dbReference>
<keyword evidence="2" id="KW-1185">Reference proteome</keyword>
<evidence type="ECO:0000313" key="2">
    <source>
        <dbReference type="Proteomes" id="UP000887578"/>
    </source>
</evidence>
<dbReference type="GO" id="GO:0043235">
    <property type="term" value="C:receptor complex"/>
    <property type="evidence" value="ECO:0007669"/>
    <property type="project" value="TreeGrafter"/>
</dbReference>
<sequence>MGAEGTDTHVALELFDVNVCTCEATDVWSFGVTVWEIVTFCSKIPYFEELKKPKQEITEFKIRGYLMQGWLLDPSQRPKFNQIFLKLAKSLPEGADFVGPNVLNA</sequence>
<dbReference type="InterPro" id="IPR000719">
    <property type="entry name" value="Prot_kinase_dom"/>
</dbReference>
<organism evidence="2 3">
    <name type="scientific">Panagrolaimus davidi</name>
    <dbReference type="NCBI Taxonomy" id="227884"/>
    <lineage>
        <taxon>Eukaryota</taxon>
        <taxon>Metazoa</taxon>
        <taxon>Ecdysozoa</taxon>
        <taxon>Nematoda</taxon>
        <taxon>Chromadorea</taxon>
        <taxon>Rhabditida</taxon>
        <taxon>Tylenchina</taxon>
        <taxon>Panagrolaimomorpha</taxon>
        <taxon>Panagrolaimoidea</taxon>
        <taxon>Panagrolaimidae</taxon>
        <taxon>Panagrolaimus</taxon>
    </lineage>
</organism>
<dbReference type="WBParaSite" id="PDA_v2.g13795.t1">
    <property type="protein sequence ID" value="PDA_v2.g13795.t1"/>
    <property type="gene ID" value="PDA_v2.g13795"/>
</dbReference>
<dbReference type="GO" id="GO:0007169">
    <property type="term" value="P:cell surface receptor protein tyrosine kinase signaling pathway"/>
    <property type="evidence" value="ECO:0007669"/>
    <property type="project" value="TreeGrafter"/>
</dbReference>
<reference evidence="3" key="1">
    <citation type="submission" date="2022-11" db="UniProtKB">
        <authorList>
            <consortium name="WormBaseParasite"/>
        </authorList>
    </citation>
    <scope>IDENTIFICATION</scope>
</reference>
<evidence type="ECO:0000313" key="3">
    <source>
        <dbReference type="WBParaSite" id="PDA_v2.g13795.t1"/>
    </source>
</evidence>
<dbReference type="Pfam" id="PF07714">
    <property type="entry name" value="PK_Tyr_Ser-Thr"/>
    <property type="match status" value="1"/>
</dbReference>
<name>A0A914P753_9BILA</name>
<evidence type="ECO:0000259" key="1">
    <source>
        <dbReference type="PROSITE" id="PS50011"/>
    </source>
</evidence>
<dbReference type="InterPro" id="IPR050122">
    <property type="entry name" value="RTK"/>
</dbReference>
<dbReference type="Proteomes" id="UP000887578">
    <property type="component" value="Unplaced"/>
</dbReference>
<dbReference type="AlphaFoldDB" id="A0A914P753"/>
<dbReference type="PANTHER" id="PTHR24416:SF611">
    <property type="entry name" value="TYROSINE-PROTEIN KINASE TRANSMEMBRANE RECEPTOR ROR"/>
    <property type="match status" value="1"/>
</dbReference>
<dbReference type="GO" id="GO:0005524">
    <property type="term" value="F:ATP binding"/>
    <property type="evidence" value="ECO:0007669"/>
    <property type="project" value="InterPro"/>
</dbReference>
<dbReference type="Gene3D" id="1.10.510.10">
    <property type="entry name" value="Transferase(Phosphotransferase) domain 1"/>
    <property type="match status" value="1"/>
</dbReference>
<protein>
    <submittedName>
        <fullName evidence="3">Protein kinase domain-containing protein</fullName>
    </submittedName>
</protein>
<dbReference type="InterPro" id="IPR001245">
    <property type="entry name" value="Ser-Thr/Tyr_kinase_cat_dom"/>
</dbReference>
<feature type="domain" description="Protein kinase" evidence="1">
    <location>
        <begin position="1"/>
        <end position="105"/>
    </location>
</feature>
<dbReference type="PANTHER" id="PTHR24416">
    <property type="entry name" value="TYROSINE-PROTEIN KINASE RECEPTOR"/>
    <property type="match status" value="1"/>
</dbReference>
<dbReference type="GO" id="GO:0005886">
    <property type="term" value="C:plasma membrane"/>
    <property type="evidence" value="ECO:0007669"/>
    <property type="project" value="TreeGrafter"/>
</dbReference>